<dbReference type="EMBL" id="ADZX01000943">
    <property type="protein sequence ID" value="EFK94940.1"/>
    <property type="molecule type" value="Genomic_DNA"/>
</dbReference>
<sequence>MLRLFKKRYRQLTNNEIEMLKPIFGNSIKYDKVKIFKDKYLPFQNKNIALSPNGNIYFDEKHHQDDFSISSNSNKMWFIHEMTHVWQYQNGFKLIRNALKLSLKGQYKNKFAYCYDYECKSDEFCSLNFEQQATIVEDYFAAKYLNISKYIERLPYLENILKDFLKNPKDKNLISSI</sequence>
<reference evidence="1" key="2">
    <citation type="journal article" date="2011" name="Microb. Ecol.">
        <title>Taxonomic and Functional Metagenomic Profiling of the Microbial Community in the Anoxic Sediment of a Sub-saline Shallow Lake (Laguna de Carrizo, Central Spain).</title>
        <authorList>
            <person name="Ferrer M."/>
            <person name="Guazzaroni M.E."/>
            <person name="Richter M."/>
            <person name="Garcia-Salamanca A."/>
            <person name="Yarza P."/>
            <person name="Suarez-Suarez A."/>
            <person name="Solano J."/>
            <person name="Alcaide M."/>
            <person name="van Dillewijn P."/>
            <person name="Molina-Henares M.A."/>
            <person name="Lopez-Cortes N."/>
            <person name="Al-Ramahi Y."/>
            <person name="Guerrero C."/>
            <person name="Acosta A."/>
            <person name="de Eugenio L.I."/>
            <person name="Martinez V."/>
            <person name="Marques S."/>
            <person name="Rojo F."/>
            <person name="Santero E."/>
            <person name="Genilloud O."/>
            <person name="Perez-Perez J."/>
            <person name="Rossello-Mora R."/>
            <person name="Ramos J.L."/>
        </authorList>
    </citation>
    <scope>NUCLEOTIDE SEQUENCE</scope>
</reference>
<gene>
    <name evidence="1" type="ORF">LDC_3052</name>
</gene>
<name>D9PNB9_9ZZZZ</name>
<organism evidence="1">
    <name type="scientific">sediment metagenome</name>
    <dbReference type="NCBI Taxonomy" id="749907"/>
    <lineage>
        <taxon>unclassified sequences</taxon>
        <taxon>metagenomes</taxon>
        <taxon>ecological metagenomes</taxon>
    </lineage>
</organism>
<dbReference type="AlphaFoldDB" id="D9PNB9"/>
<protein>
    <submittedName>
        <fullName evidence="1">Rhs element Vgr protein</fullName>
    </submittedName>
</protein>
<proteinExistence type="predicted"/>
<comment type="caution">
    <text evidence="1">The sequence shown here is derived from an EMBL/GenBank/DDBJ whole genome shotgun (WGS) entry which is preliminary data.</text>
</comment>
<evidence type="ECO:0000313" key="1">
    <source>
        <dbReference type="EMBL" id="EFK94940.1"/>
    </source>
</evidence>
<accession>D9PNB9</accession>
<reference evidence="1" key="1">
    <citation type="submission" date="2010-07" db="EMBL/GenBank/DDBJ databases">
        <authorList>
            <consortium name="CONSOLIDER consortium CSD2007-00005"/>
            <person name="Guazzaroni M.-E."/>
            <person name="Richter M."/>
            <person name="Garcia-Salamanca A."/>
            <person name="Yarza P."/>
            <person name="Ferrer M."/>
        </authorList>
    </citation>
    <scope>NUCLEOTIDE SEQUENCE</scope>
</reference>